<dbReference type="KEGG" id="nzl:D0T92_08120"/>
<reference evidence="4 5" key="1">
    <citation type="submission" date="2018-08" db="EMBL/GenBank/DDBJ databases">
        <title>Neisseria zalophi ATCC BAA-2455 complete genome.</title>
        <authorList>
            <person name="Veseli I.A."/>
            <person name="Buttler R."/>
            <person name="Mascarenhas dos Santos A.C."/>
            <person name="Pombert J.-F."/>
        </authorList>
    </citation>
    <scope>NUCLEOTIDE SEQUENCE [LARGE SCALE GENOMIC DNA]</scope>
    <source>
        <strain evidence="4 5">ATCC BAA-2455</strain>
    </source>
</reference>
<dbReference type="InterPro" id="IPR016071">
    <property type="entry name" value="Staphylococal_nuclease_OB-fold"/>
</dbReference>
<name>A0A5J6PUP6_9NEIS</name>
<keyword evidence="5" id="KW-1185">Reference proteome</keyword>
<dbReference type="OrthoDB" id="9805504at2"/>
<feature type="signal peptide" evidence="2">
    <location>
        <begin position="1"/>
        <end position="21"/>
    </location>
</feature>
<dbReference type="PROSITE" id="PS50830">
    <property type="entry name" value="TNASE_3"/>
    <property type="match status" value="1"/>
</dbReference>
<accession>A0A5J6PUP6</accession>
<feature type="region of interest" description="Disordered" evidence="1">
    <location>
        <begin position="181"/>
        <end position="210"/>
    </location>
</feature>
<evidence type="ECO:0000259" key="3">
    <source>
        <dbReference type="PROSITE" id="PS50830"/>
    </source>
</evidence>
<dbReference type="PANTHER" id="PTHR12302">
    <property type="entry name" value="EBNA2 BINDING PROTEIN P100"/>
    <property type="match status" value="1"/>
</dbReference>
<dbReference type="InterPro" id="IPR035437">
    <property type="entry name" value="SNase_OB-fold_sf"/>
</dbReference>
<dbReference type="Gene3D" id="2.40.50.90">
    <property type="match status" value="1"/>
</dbReference>
<evidence type="ECO:0000313" key="5">
    <source>
        <dbReference type="Proteomes" id="UP000325713"/>
    </source>
</evidence>
<dbReference type="Proteomes" id="UP000325713">
    <property type="component" value="Chromosome"/>
</dbReference>
<dbReference type="PROSITE" id="PS01123">
    <property type="entry name" value="TNASE_1"/>
    <property type="match status" value="1"/>
</dbReference>
<protein>
    <submittedName>
        <fullName evidence="4">Thermonuclease family protein</fullName>
    </submittedName>
</protein>
<dbReference type="GO" id="GO:0004518">
    <property type="term" value="F:nuclease activity"/>
    <property type="evidence" value="ECO:0007669"/>
    <property type="project" value="InterPro"/>
</dbReference>
<keyword evidence="2" id="KW-0732">Signal</keyword>
<sequence length="210" mass="24284">MKKRGLIILCVLAGMSFLAKAEDWAEWLSKGRQIAESVGIFQEKSQNIQQYSGKVVKVSDGDTVWVVDSDGLRHKIRLAYIDAPEFQQAHGKAARDALNDLAYGKTVDVWVFDHDRYKREVAQIRLNDRDLNLAQIEQGHAWHYVSIAKRQQSETGYALYAAAEMDARYYKKGLWRQRNPQAPWDFRRREREKQEAAGSKSGRENNQKNR</sequence>
<dbReference type="PANTHER" id="PTHR12302:SF26">
    <property type="entry name" value="BLR1266 PROTEIN"/>
    <property type="match status" value="1"/>
</dbReference>
<dbReference type="GO" id="GO:0003676">
    <property type="term" value="F:nucleic acid binding"/>
    <property type="evidence" value="ECO:0007669"/>
    <property type="project" value="InterPro"/>
</dbReference>
<dbReference type="AlphaFoldDB" id="A0A5J6PUP6"/>
<evidence type="ECO:0000256" key="1">
    <source>
        <dbReference type="SAM" id="MobiDB-lite"/>
    </source>
</evidence>
<feature type="domain" description="TNase-like" evidence="3">
    <location>
        <begin position="49"/>
        <end position="177"/>
    </location>
</feature>
<dbReference type="SUPFAM" id="SSF50199">
    <property type="entry name" value="Staphylococcal nuclease"/>
    <property type="match status" value="1"/>
</dbReference>
<organism evidence="4 5">
    <name type="scientific">Neisseria zalophi</name>
    <dbReference type="NCBI Taxonomy" id="640030"/>
    <lineage>
        <taxon>Bacteria</taxon>
        <taxon>Pseudomonadati</taxon>
        <taxon>Pseudomonadota</taxon>
        <taxon>Betaproteobacteria</taxon>
        <taxon>Neisseriales</taxon>
        <taxon>Neisseriaceae</taxon>
        <taxon>Neisseria</taxon>
    </lineage>
</organism>
<proteinExistence type="predicted"/>
<gene>
    <name evidence="4" type="ORF">D0T92_08120</name>
</gene>
<evidence type="ECO:0000256" key="2">
    <source>
        <dbReference type="SAM" id="SignalP"/>
    </source>
</evidence>
<dbReference type="RefSeq" id="WP_151051842.1">
    <property type="nucleotide sequence ID" value="NZ_CP031700.1"/>
</dbReference>
<evidence type="ECO:0000313" key="4">
    <source>
        <dbReference type="EMBL" id="QEY26498.1"/>
    </source>
</evidence>
<feature type="chain" id="PRO_5023932941" evidence="2">
    <location>
        <begin position="22"/>
        <end position="210"/>
    </location>
</feature>
<dbReference type="EMBL" id="CP031700">
    <property type="protein sequence ID" value="QEY26498.1"/>
    <property type="molecule type" value="Genomic_DNA"/>
</dbReference>
<dbReference type="SMART" id="SM00318">
    <property type="entry name" value="SNc"/>
    <property type="match status" value="1"/>
</dbReference>
<dbReference type="Pfam" id="PF00565">
    <property type="entry name" value="SNase"/>
    <property type="match status" value="1"/>
</dbReference>
<feature type="compositionally biased region" description="Basic and acidic residues" evidence="1">
    <location>
        <begin position="185"/>
        <end position="210"/>
    </location>
</feature>
<dbReference type="InterPro" id="IPR002071">
    <property type="entry name" value="Thermonucl_AS"/>
</dbReference>